<evidence type="ECO:0000256" key="3">
    <source>
        <dbReference type="ARBA" id="ARBA00022448"/>
    </source>
</evidence>
<dbReference type="Pfam" id="PF00520">
    <property type="entry name" value="Ion_trans"/>
    <property type="match status" value="1"/>
</dbReference>
<feature type="domain" description="Ion transport" evidence="15">
    <location>
        <begin position="58"/>
        <end position="172"/>
    </location>
</feature>
<sequence length="259" mass="30048">MSKYLRHFTAVGDDHHSQVKQHYDQFNEHMHGLEVEPRPVVQAPTLRDSLKKLFSSHRFQVVVVCLVILDALFVLCELLMDLSIIKADEHKIAPQVFHYLSLALLSFFMVELFGKLYAFRLEFFHHKFEVFDGIVVIVSFILDIIYISHEDAFDGVGLLILLRLWRVARIINGILVSVQSQANQKIEKLKETNDELTQRVSELENDKRQKASLFTLLNFVFIYSASGKYSQHITFSPFCYVTALFQNGLNSFFSSEFYT</sequence>
<dbReference type="GO" id="GO:0034702">
    <property type="term" value="C:monoatomic ion channel complex"/>
    <property type="evidence" value="ECO:0007669"/>
    <property type="project" value="UniProtKB-KW"/>
</dbReference>
<dbReference type="SUPFAM" id="SSF81324">
    <property type="entry name" value="Voltage-gated potassium channels"/>
    <property type="match status" value="1"/>
</dbReference>
<proteinExistence type="predicted"/>
<evidence type="ECO:0000256" key="6">
    <source>
        <dbReference type="ARBA" id="ARBA00022882"/>
    </source>
</evidence>
<dbReference type="Proteomes" id="UP000694620">
    <property type="component" value="Chromosome 18"/>
</dbReference>
<evidence type="ECO:0000256" key="7">
    <source>
        <dbReference type="ARBA" id="ARBA00022989"/>
    </source>
</evidence>
<dbReference type="GeneTree" id="ENSGT00940000159403"/>
<keyword evidence="7 14" id="KW-1133">Transmembrane helix</keyword>
<evidence type="ECO:0000313" key="17">
    <source>
        <dbReference type="Proteomes" id="UP000694620"/>
    </source>
</evidence>
<evidence type="ECO:0000313" key="16">
    <source>
        <dbReference type="Ensembl" id="ENSECRP00000031814.1"/>
    </source>
</evidence>
<reference evidence="16" key="3">
    <citation type="submission" date="2025-09" db="UniProtKB">
        <authorList>
            <consortium name="Ensembl"/>
        </authorList>
    </citation>
    <scope>IDENTIFICATION</scope>
</reference>
<evidence type="ECO:0000256" key="8">
    <source>
        <dbReference type="ARBA" id="ARBA00023054"/>
    </source>
</evidence>
<keyword evidence="5 14" id="KW-0812">Transmembrane</keyword>
<comment type="subcellular location">
    <subcellularLocation>
        <location evidence="1">Cell membrane</location>
        <topology evidence="1">Multi-pass membrane protein</topology>
    </subcellularLocation>
</comment>
<evidence type="ECO:0000256" key="4">
    <source>
        <dbReference type="ARBA" id="ARBA00022475"/>
    </source>
</evidence>
<feature type="transmembrane region" description="Helical" evidence="14">
    <location>
        <begin position="61"/>
        <end position="85"/>
    </location>
</feature>
<feature type="transmembrane region" description="Helical" evidence="14">
    <location>
        <begin position="97"/>
        <end position="118"/>
    </location>
</feature>
<keyword evidence="17" id="KW-1185">Reference proteome</keyword>
<dbReference type="FunFam" id="1.20.120.350:FF:000054">
    <property type="entry name" value="voltage-gated hydrogen channel 1"/>
    <property type="match status" value="1"/>
</dbReference>
<dbReference type="InterPro" id="IPR031846">
    <property type="entry name" value="Hvcn1"/>
</dbReference>
<evidence type="ECO:0000256" key="2">
    <source>
        <dbReference type="ARBA" id="ARBA00015897"/>
    </source>
</evidence>
<keyword evidence="11" id="KW-0407">Ion channel</keyword>
<keyword evidence="9" id="KW-0406">Ion transport</keyword>
<feature type="transmembrane region" description="Helical" evidence="14">
    <location>
        <begin position="130"/>
        <end position="149"/>
    </location>
</feature>
<dbReference type="Ensembl" id="ENSECRT00000032490.1">
    <property type="protein sequence ID" value="ENSECRP00000031814.1"/>
    <property type="gene ID" value="ENSECRG00000021547.1"/>
</dbReference>
<reference evidence="16" key="1">
    <citation type="submission" date="2021-06" db="EMBL/GenBank/DDBJ databases">
        <authorList>
            <consortium name="Wellcome Sanger Institute Data Sharing"/>
        </authorList>
    </citation>
    <scope>NUCLEOTIDE SEQUENCE [LARGE SCALE GENOMIC DNA]</scope>
</reference>
<dbReference type="PANTHER" id="PTHR46480:SF1">
    <property type="entry name" value="VOLTAGE-GATED HYDROGEN CHANNEL 1"/>
    <property type="match status" value="1"/>
</dbReference>
<evidence type="ECO:0000256" key="14">
    <source>
        <dbReference type="SAM" id="Phobius"/>
    </source>
</evidence>
<keyword evidence="10 14" id="KW-0472">Membrane</keyword>
<dbReference type="AlphaFoldDB" id="A0A8C4TIP2"/>
<evidence type="ECO:0000256" key="13">
    <source>
        <dbReference type="SAM" id="Coils"/>
    </source>
</evidence>
<organism evidence="16 17">
    <name type="scientific">Erpetoichthys calabaricus</name>
    <name type="common">Rope fish</name>
    <name type="synonym">Calamoichthys calabaricus</name>
    <dbReference type="NCBI Taxonomy" id="27687"/>
    <lineage>
        <taxon>Eukaryota</taxon>
        <taxon>Metazoa</taxon>
        <taxon>Chordata</taxon>
        <taxon>Craniata</taxon>
        <taxon>Vertebrata</taxon>
        <taxon>Euteleostomi</taxon>
        <taxon>Actinopterygii</taxon>
        <taxon>Polypteriformes</taxon>
        <taxon>Polypteridae</taxon>
        <taxon>Erpetoichthys</taxon>
    </lineage>
</organism>
<name>A0A8C4TIP2_ERPCA</name>
<dbReference type="GO" id="GO:0030171">
    <property type="term" value="F:voltage-gated proton channel activity"/>
    <property type="evidence" value="ECO:0007669"/>
    <property type="project" value="InterPro"/>
</dbReference>
<dbReference type="GO" id="GO:0005886">
    <property type="term" value="C:plasma membrane"/>
    <property type="evidence" value="ECO:0007669"/>
    <property type="project" value="UniProtKB-SubCell"/>
</dbReference>
<keyword evidence="6" id="KW-0851">Voltage-gated channel</keyword>
<dbReference type="Gene3D" id="1.20.120.350">
    <property type="entry name" value="Voltage-gated potassium channels. Chain C"/>
    <property type="match status" value="1"/>
</dbReference>
<evidence type="ECO:0000256" key="12">
    <source>
        <dbReference type="ARBA" id="ARBA00031989"/>
    </source>
</evidence>
<keyword evidence="8 13" id="KW-0175">Coiled coil</keyword>
<accession>A0A8C4TIP2</accession>
<keyword evidence="4" id="KW-1003">Cell membrane</keyword>
<dbReference type="InterPro" id="IPR027359">
    <property type="entry name" value="Volt_channel_dom_sf"/>
</dbReference>
<evidence type="ECO:0000256" key="1">
    <source>
        <dbReference type="ARBA" id="ARBA00004651"/>
    </source>
</evidence>
<dbReference type="GO" id="GO:0010043">
    <property type="term" value="P:response to zinc ion"/>
    <property type="evidence" value="ECO:0007669"/>
    <property type="project" value="UniProtKB-ARBA"/>
</dbReference>
<keyword evidence="3" id="KW-0813">Transport</keyword>
<evidence type="ECO:0000256" key="11">
    <source>
        <dbReference type="ARBA" id="ARBA00023303"/>
    </source>
</evidence>
<evidence type="ECO:0000256" key="10">
    <source>
        <dbReference type="ARBA" id="ARBA00023136"/>
    </source>
</evidence>
<evidence type="ECO:0000256" key="9">
    <source>
        <dbReference type="ARBA" id="ARBA00023065"/>
    </source>
</evidence>
<evidence type="ECO:0000259" key="15">
    <source>
        <dbReference type="Pfam" id="PF00520"/>
    </source>
</evidence>
<dbReference type="InterPro" id="IPR005821">
    <property type="entry name" value="Ion_trans_dom"/>
</dbReference>
<feature type="coiled-coil region" evidence="13">
    <location>
        <begin position="175"/>
        <end position="213"/>
    </location>
</feature>
<dbReference type="PANTHER" id="PTHR46480">
    <property type="entry name" value="F20B24.22"/>
    <property type="match status" value="1"/>
</dbReference>
<evidence type="ECO:0000256" key="5">
    <source>
        <dbReference type="ARBA" id="ARBA00022692"/>
    </source>
</evidence>
<protein>
    <recommendedName>
        <fullName evidence="2">Voltage-gated hydrogen channel 1</fullName>
    </recommendedName>
    <alternativeName>
        <fullName evidence="12">Hydrogen voltage-gated channel 1</fullName>
    </alternativeName>
</protein>
<gene>
    <name evidence="16" type="primary">HVCN1</name>
    <name evidence="16" type="synonym">hvcn1</name>
</gene>
<reference evidence="16" key="2">
    <citation type="submission" date="2025-08" db="UniProtKB">
        <authorList>
            <consortium name="Ensembl"/>
        </authorList>
    </citation>
    <scope>IDENTIFICATION</scope>
</reference>